<dbReference type="Proteomes" id="UP001500575">
    <property type="component" value="Unassembled WGS sequence"/>
</dbReference>
<comment type="caution">
    <text evidence="1">The sequence shown here is derived from an EMBL/GenBank/DDBJ whole genome shotgun (WGS) entry which is preliminary data.</text>
</comment>
<evidence type="ECO:0000313" key="1">
    <source>
        <dbReference type="EMBL" id="GAA2113069.1"/>
    </source>
</evidence>
<name>A0ABN2XL94_9ACTN</name>
<proteinExistence type="predicted"/>
<gene>
    <name evidence="1" type="ORF">GCM10009843_00370</name>
</gene>
<sequence length="217" mass="24596">MYSFRVSQLCQDDGDQQTCDNPRACNTENVVGTLFTVYRRLIATPNADWEAFAVVCLIAGEEPRFEVITWQRVFEVMKTLEWPEAELAIQPVGGKTLVNFETNFFTTTTEPSTQTVRLLGREVQIEATPVSYTWHWGDGSDAYETDNPGAEHVDGEEHQVFHVYTDADVTERPSVDVTYRGRYKVEDEPWRPIHETLTVTGTPVPLEVVTARVHLVG</sequence>
<protein>
    <recommendedName>
        <fullName evidence="3">PKD domain-containing protein</fullName>
    </recommendedName>
</protein>
<reference evidence="1 2" key="1">
    <citation type="journal article" date="2019" name="Int. J. Syst. Evol. Microbiol.">
        <title>The Global Catalogue of Microorganisms (GCM) 10K type strain sequencing project: providing services to taxonomists for standard genome sequencing and annotation.</title>
        <authorList>
            <consortium name="The Broad Institute Genomics Platform"/>
            <consortium name="The Broad Institute Genome Sequencing Center for Infectious Disease"/>
            <person name="Wu L."/>
            <person name="Ma J."/>
        </authorList>
    </citation>
    <scope>NUCLEOTIDE SEQUENCE [LARGE SCALE GENOMIC DNA]</scope>
    <source>
        <strain evidence="1 2">JCM 16021</strain>
    </source>
</reference>
<organism evidence="1 2">
    <name type="scientific">Nocardioides bigeumensis</name>
    <dbReference type="NCBI Taxonomy" id="433657"/>
    <lineage>
        <taxon>Bacteria</taxon>
        <taxon>Bacillati</taxon>
        <taxon>Actinomycetota</taxon>
        <taxon>Actinomycetes</taxon>
        <taxon>Propionibacteriales</taxon>
        <taxon>Nocardioidaceae</taxon>
        <taxon>Nocardioides</taxon>
    </lineage>
</organism>
<evidence type="ECO:0008006" key="3">
    <source>
        <dbReference type="Google" id="ProtNLM"/>
    </source>
</evidence>
<accession>A0ABN2XL94</accession>
<evidence type="ECO:0000313" key="2">
    <source>
        <dbReference type="Proteomes" id="UP001500575"/>
    </source>
</evidence>
<keyword evidence="2" id="KW-1185">Reference proteome</keyword>
<dbReference type="EMBL" id="BAAAQQ010000001">
    <property type="protein sequence ID" value="GAA2113069.1"/>
    <property type="molecule type" value="Genomic_DNA"/>
</dbReference>